<feature type="transmembrane region" description="Helical" evidence="1">
    <location>
        <begin position="125"/>
        <end position="147"/>
    </location>
</feature>
<dbReference type="OrthoDB" id="2599257at2"/>
<proteinExistence type="predicted"/>
<reference evidence="2 3" key="1">
    <citation type="submission" date="2016-11" db="EMBL/GenBank/DDBJ databases">
        <authorList>
            <person name="Jaros S."/>
            <person name="Januszkiewicz K."/>
            <person name="Wedrychowicz H."/>
        </authorList>
    </citation>
    <scope>NUCLEOTIDE SEQUENCE [LARGE SCALE GENOMIC DNA]</scope>
    <source>
        <strain evidence="2 3">DSM 15480</strain>
    </source>
</reference>
<feature type="transmembrane region" description="Helical" evidence="1">
    <location>
        <begin position="99"/>
        <end position="119"/>
    </location>
</feature>
<dbReference type="Proteomes" id="UP000184301">
    <property type="component" value="Unassembled WGS sequence"/>
</dbReference>
<dbReference type="AlphaFoldDB" id="A0A1M6SXS9"/>
<organism evidence="2 3">
    <name type="scientific">Hespellia stercorisuis DSM 15480</name>
    <dbReference type="NCBI Taxonomy" id="1121950"/>
    <lineage>
        <taxon>Bacteria</taxon>
        <taxon>Bacillati</taxon>
        <taxon>Bacillota</taxon>
        <taxon>Clostridia</taxon>
        <taxon>Lachnospirales</taxon>
        <taxon>Lachnospiraceae</taxon>
        <taxon>Hespellia</taxon>
    </lineage>
</organism>
<keyword evidence="1" id="KW-0472">Membrane</keyword>
<evidence type="ECO:0000256" key="1">
    <source>
        <dbReference type="SAM" id="Phobius"/>
    </source>
</evidence>
<evidence type="ECO:0000313" key="2">
    <source>
        <dbReference type="EMBL" id="SHK49467.1"/>
    </source>
</evidence>
<sequence>MHEINGAGRHYIGYEYKELVVEKSQLSFYLDGYENFGWEVDERQQTPVESERKGSSVLRLKRDRKIMNKAELTRLQRYFEDCLKQISALEASKTGTATVIALITGILGTAFMACSTFAITHEPPLILLCILLAVPGFAGWVLPVFLYKRTILKKSQELEPMIEAKREEIYEICEKGHNLLV</sequence>
<dbReference type="EMBL" id="FQZY01000053">
    <property type="protein sequence ID" value="SHK49467.1"/>
    <property type="molecule type" value="Genomic_DNA"/>
</dbReference>
<keyword evidence="1" id="KW-0812">Transmembrane</keyword>
<evidence type="ECO:0000313" key="3">
    <source>
        <dbReference type="Proteomes" id="UP000184301"/>
    </source>
</evidence>
<protein>
    <submittedName>
        <fullName evidence="2">Uncharacterized protein</fullName>
    </submittedName>
</protein>
<name>A0A1M6SXS9_9FIRM</name>
<accession>A0A1M6SXS9</accession>
<gene>
    <name evidence="2" type="ORF">SAMN02745243_03072</name>
</gene>
<dbReference type="RefSeq" id="WP_073112031.1">
    <property type="nucleotide sequence ID" value="NZ_FQZY01000053.1"/>
</dbReference>
<dbReference type="STRING" id="1121950.SAMN02745243_03072"/>
<keyword evidence="3" id="KW-1185">Reference proteome</keyword>
<keyword evidence="1" id="KW-1133">Transmembrane helix</keyword>